<evidence type="ECO:0000313" key="2">
    <source>
        <dbReference type="EMBL" id="GAA0723779.1"/>
    </source>
</evidence>
<dbReference type="Pfam" id="PF09581">
    <property type="entry name" value="Spore_III_AF"/>
    <property type="match status" value="1"/>
</dbReference>
<name>A0ABP3U5M4_9CLOT</name>
<proteinExistence type="predicted"/>
<evidence type="ECO:0000313" key="3">
    <source>
        <dbReference type="Proteomes" id="UP001500339"/>
    </source>
</evidence>
<organism evidence="2 3">
    <name type="scientific">Clostridium malenominatum</name>
    <dbReference type="NCBI Taxonomy" id="1539"/>
    <lineage>
        <taxon>Bacteria</taxon>
        <taxon>Bacillati</taxon>
        <taxon>Bacillota</taxon>
        <taxon>Clostridia</taxon>
        <taxon>Eubacteriales</taxon>
        <taxon>Clostridiaceae</taxon>
        <taxon>Clostridium</taxon>
    </lineage>
</organism>
<dbReference type="InterPro" id="IPR014245">
    <property type="entry name" value="Spore_III_AF"/>
</dbReference>
<accession>A0ABP3U5M4</accession>
<comment type="caution">
    <text evidence="2">The sequence shown here is derived from an EMBL/GenBank/DDBJ whole genome shotgun (WGS) entry which is preliminary data.</text>
</comment>
<dbReference type="Proteomes" id="UP001500339">
    <property type="component" value="Unassembled WGS sequence"/>
</dbReference>
<dbReference type="EMBL" id="BAAACF010000001">
    <property type="protein sequence ID" value="GAA0723779.1"/>
    <property type="molecule type" value="Genomic_DNA"/>
</dbReference>
<dbReference type="NCBIfam" id="TIGR02896">
    <property type="entry name" value="spore_III_AF"/>
    <property type="match status" value="1"/>
</dbReference>
<evidence type="ECO:0000256" key="1">
    <source>
        <dbReference type="SAM" id="Phobius"/>
    </source>
</evidence>
<feature type="transmembrane region" description="Helical" evidence="1">
    <location>
        <begin position="7"/>
        <end position="25"/>
    </location>
</feature>
<protein>
    <submittedName>
        <fullName evidence="2">Stage III sporulation protein AF</fullName>
    </submittedName>
</protein>
<reference evidence="3" key="1">
    <citation type="journal article" date="2019" name="Int. J. Syst. Evol. Microbiol.">
        <title>The Global Catalogue of Microorganisms (GCM) 10K type strain sequencing project: providing services to taxonomists for standard genome sequencing and annotation.</title>
        <authorList>
            <consortium name="The Broad Institute Genomics Platform"/>
            <consortium name="The Broad Institute Genome Sequencing Center for Infectious Disease"/>
            <person name="Wu L."/>
            <person name="Ma J."/>
        </authorList>
    </citation>
    <scope>NUCLEOTIDE SEQUENCE [LARGE SCALE GENOMIC DNA]</scope>
    <source>
        <strain evidence="3">JCM 1405</strain>
    </source>
</reference>
<sequence>MIDLLKEWIINIASLVLFITAVEMLLPDNSLKKYSKFVLGLILMTVLINPIIKIFNRNFNISVYSQNISRSIYDEDTAKSIEKYKEESLKNTINNFENNLTQIIGEKLKEEFNLSNNKLEVKAEYVTQESKFEIKYIKVGINSGKVQKVEKVKVNIGEKNIEEKDKLHDDIKSYLSKELKVQEKIITIYKL</sequence>
<keyword evidence="1" id="KW-0472">Membrane</keyword>
<keyword evidence="1" id="KW-0812">Transmembrane</keyword>
<keyword evidence="1" id="KW-1133">Transmembrane helix</keyword>
<keyword evidence="3" id="KW-1185">Reference proteome</keyword>
<gene>
    <name evidence="2" type="primary">spoIIIAF</name>
    <name evidence="2" type="ORF">GCM10008905_16810</name>
</gene>
<feature type="transmembrane region" description="Helical" evidence="1">
    <location>
        <begin position="37"/>
        <end position="55"/>
    </location>
</feature>
<dbReference type="RefSeq" id="WP_343768758.1">
    <property type="nucleotide sequence ID" value="NZ_BAAACF010000001.1"/>
</dbReference>